<evidence type="ECO:0000256" key="4">
    <source>
        <dbReference type="ARBA" id="ARBA00022723"/>
    </source>
</evidence>
<evidence type="ECO:0000256" key="9">
    <source>
        <dbReference type="ARBA" id="ARBA00023315"/>
    </source>
</evidence>
<feature type="region of interest" description="Disordered" evidence="11">
    <location>
        <begin position="252"/>
        <end position="331"/>
    </location>
</feature>
<feature type="compositionally biased region" description="Polar residues" evidence="11">
    <location>
        <begin position="291"/>
        <end position="301"/>
    </location>
</feature>
<dbReference type="GO" id="GO:0005634">
    <property type="term" value="C:nucleus"/>
    <property type="evidence" value="ECO:0007669"/>
    <property type="project" value="UniProtKB-SubCell"/>
</dbReference>
<evidence type="ECO:0000313" key="14">
    <source>
        <dbReference type="Ensembl" id="ENSACIP00000022474.1"/>
    </source>
</evidence>
<evidence type="ECO:0000256" key="6">
    <source>
        <dbReference type="ARBA" id="ARBA00022833"/>
    </source>
</evidence>
<dbReference type="Pfam" id="PF13878">
    <property type="entry name" value="zf-C2H2_3"/>
    <property type="match status" value="1"/>
</dbReference>
<feature type="compositionally biased region" description="Polar residues" evidence="11">
    <location>
        <begin position="420"/>
        <end position="436"/>
    </location>
</feature>
<dbReference type="AlphaFoldDB" id="A0A3Q0SC68"/>
<keyword evidence="8" id="KW-0131">Cell cycle</keyword>
<reference evidence="14" key="2">
    <citation type="submission" date="2025-09" db="UniProtKB">
        <authorList>
            <consortium name="Ensembl"/>
        </authorList>
    </citation>
    <scope>IDENTIFICATION</scope>
</reference>
<feature type="compositionally biased region" description="Basic and acidic residues" evidence="11">
    <location>
        <begin position="561"/>
        <end position="580"/>
    </location>
</feature>
<keyword evidence="15" id="KW-1185">Reference proteome</keyword>
<dbReference type="InterPro" id="IPR028009">
    <property type="entry name" value="ESCO_Acetyltransf_dom"/>
</dbReference>
<evidence type="ECO:0000256" key="10">
    <source>
        <dbReference type="ARBA" id="ARBA00047902"/>
    </source>
</evidence>
<keyword evidence="5" id="KW-0863">Zinc-finger</keyword>
<comment type="catalytic activity">
    <reaction evidence="10">
        <text>L-lysyl-[protein] + acetyl-CoA = N(6)-acetyl-L-lysyl-[protein] + CoA + H(+)</text>
        <dbReference type="Rhea" id="RHEA:45948"/>
        <dbReference type="Rhea" id="RHEA-COMP:9752"/>
        <dbReference type="Rhea" id="RHEA-COMP:10731"/>
        <dbReference type="ChEBI" id="CHEBI:15378"/>
        <dbReference type="ChEBI" id="CHEBI:29969"/>
        <dbReference type="ChEBI" id="CHEBI:57287"/>
        <dbReference type="ChEBI" id="CHEBI:57288"/>
        <dbReference type="ChEBI" id="CHEBI:61930"/>
    </reaction>
</comment>
<evidence type="ECO:0000256" key="8">
    <source>
        <dbReference type="ARBA" id="ARBA00023306"/>
    </source>
</evidence>
<feature type="compositionally biased region" description="Low complexity" evidence="11">
    <location>
        <begin position="534"/>
        <end position="549"/>
    </location>
</feature>
<dbReference type="STRING" id="61819.ENSACIP00000022474"/>
<evidence type="ECO:0000256" key="5">
    <source>
        <dbReference type="ARBA" id="ARBA00022771"/>
    </source>
</evidence>
<dbReference type="GeneTree" id="ENSGT00940000157762"/>
<dbReference type="Ensembl" id="ENSACIT00000023076.1">
    <property type="protein sequence ID" value="ENSACIP00000022474.1"/>
    <property type="gene ID" value="ENSACIG00000017484.1"/>
</dbReference>
<dbReference type="GO" id="GO:0000785">
    <property type="term" value="C:chromatin"/>
    <property type="evidence" value="ECO:0007669"/>
    <property type="project" value="TreeGrafter"/>
</dbReference>
<evidence type="ECO:0000256" key="1">
    <source>
        <dbReference type="ARBA" id="ARBA00004123"/>
    </source>
</evidence>
<feature type="compositionally biased region" description="Polar residues" evidence="11">
    <location>
        <begin position="398"/>
        <end position="408"/>
    </location>
</feature>
<evidence type="ECO:0000256" key="11">
    <source>
        <dbReference type="SAM" id="MobiDB-lite"/>
    </source>
</evidence>
<dbReference type="InterPro" id="IPR028005">
    <property type="entry name" value="AcTrfase_ESCO_Znf_dom"/>
</dbReference>
<feature type="domain" description="N-acetyltransferase ESCO acetyl-transferase" evidence="13">
    <location>
        <begin position="780"/>
        <end position="848"/>
    </location>
</feature>
<comment type="similarity">
    <text evidence="2">Belongs to the acetyltransferase family. ECO subfamily.</text>
</comment>
<feature type="compositionally biased region" description="Basic and acidic residues" evidence="11">
    <location>
        <begin position="589"/>
        <end position="607"/>
    </location>
</feature>
<dbReference type="Pfam" id="PF13880">
    <property type="entry name" value="Acetyltransf_13"/>
    <property type="match status" value="1"/>
</dbReference>
<evidence type="ECO:0000256" key="2">
    <source>
        <dbReference type="ARBA" id="ARBA00005816"/>
    </source>
</evidence>
<keyword evidence="7" id="KW-0539">Nucleus</keyword>
<feature type="region of interest" description="Disordered" evidence="11">
    <location>
        <begin position="515"/>
        <end position="628"/>
    </location>
</feature>
<dbReference type="PANTHER" id="PTHR45884:SF1">
    <property type="entry name" value="N-ACETYLTRANSFERASE ESCO1"/>
    <property type="match status" value="1"/>
</dbReference>
<evidence type="ECO:0000256" key="7">
    <source>
        <dbReference type="ARBA" id="ARBA00023242"/>
    </source>
</evidence>
<dbReference type="GO" id="GO:0061733">
    <property type="term" value="F:protein-lysine-acetyltransferase activity"/>
    <property type="evidence" value="ECO:0007669"/>
    <property type="project" value="TreeGrafter"/>
</dbReference>
<protein>
    <submittedName>
        <fullName evidence="14">Establishment of sister chromatid cohesion N-acetyltransferase 1</fullName>
    </submittedName>
</protein>
<feature type="compositionally biased region" description="Basic and acidic residues" evidence="11">
    <location>
        <begin position="274"/>
        <end position="290"/>
    </location>
</feature>
<keyword evidence="3" id="KW-0808">Transferase</keyword>
<comment type="subcellular location">
    <subcellularLocation>
        <location evidence="1">Nucleus</location>
    </subcellularLocation>
</comment>
<feature type="domain" description="N-acetyltransferase ESCO zinc-finger" evidence="12">
    <location>
        <begin position="626"/>
        <end position="661"/>
    </location>
</feature>
<name>A0A3Q0SC68_AMPCI</name>
<feature type="compositionally biased region" description="Basic and acidic residues" evidence="11">
    <location>
        <begin position="302"/>
        <end position="320"/>
    </location>
</feature>
<evidence type="ECO:0000256" key="3">
    <source>
        <dbReference type="ARBA" id="ARBA00022679"/>
    </source>
</evidence>
<accession>A0A3Q0SC68</accession>
<dbReference type="GO" id="GO:0007064">
    <property type="term" value="P:mitotic sister chromatid cohesion"/>
    <property type="evidence" value="ECO:0007669"/>
    <property type="project" value="TreeGrafter"/>
</dbReference>
<keyword evidence="6" id="KW-0862">Zinc</keyword>
<evidence type="ECO:0000313" key="15">
    <source>
        <dbReference type="Proteomes" id="UP000261340"/>
    </source>
</evidence>
<keyword evidence="4" id="KW-0479">Metal-binding</keyword>
<keyword evidence="9" id="KW-0012">Acyltransferase</keyword>
<proteinExistence type="inferred from homology"/>
<evidence type="ECO:0000259" key="12">
    <source>
        <dbReference type="Pfam" id="PF13878"/>
    </source>
</evidence>
<feature type="region of interest" description="Disordered" evidence="11">
    <location>
        <begin position="377"/>
        <end position="455"/>
    </location>
</feature>
<dbReference type="PANTHER" id="PTHR45884">
    <property type="entry name" value="N-ACETYLTRANSFERASE ECO"/>
    <property type="match status" value="1"/>
</dbReference>
<organism evidence="14 15">
    <name type="scientific">Amphilophus citrinellus</name>
    <name type="common">Midas cichlid</name>
    <name type="synonym">Cichlasoma citrinellum</name>
    <dbReference type="NCBI Taxonomy" id="61819"/>
    <lineage>
        <taxon>Eukaryota</taxon>
        <taxon>Metazoa</taxon>
        <taxon>Chordata</taxon>
        <taxon>Craniata</taxon>
        <taxon>Vertebrata</taxon>
        <taxon>Euteleostomi</taxon>
        <taxon>Actinopterygii</taxon>
        <taxon>Neopterygii</taxon>
        <taxon>Teleostei</taxon>
        <taxon>Neoteleostei</taxon>
        <taxon>Acanthomorphata</taxon>
        <taxon>Ovalentaria</taxon>
        <taxon>Cichlomorphae</taxon>
        <taxon>Cichliformes</taxon>
        <taxon>Cichlidae</taxon>
        <taxon>New World cichlids</taxon>
        <taxon>Cichlasomatinae</taxon>
        <taxon>Heroini</taxon>
        <taxon>Amphilophus</taxon>
    </lineage>
</organism>
<dbReference type="GO" id="GO:0008270">
    <property type="term" value="F:zinc ion binding"/>
    <property type="evidence" value="ECO:0007669"/>
    <property type="project" value="UniProtKB-KW"/>
</dbReference>
<reference evidence="14" key="1">
    <citation type="submission" date="2025-08" db="UniProtKB">
        <authorList>
            <consortium name="Ensembl"/>
        </authorList>
    </citation>
    <scope>IDENTIFICATION</scope>
</reference>
<evidence type="ECO:0000259" key="13">
    <source>
        <dbReference type="Pfam" id="PF13880"/>
    </source>
</evidence>
<sequence length="864" mass="94544">MEVQTSVPESPVPAHLEQSNATVDVKEVALISSSGGISVTDGGSEDAEEKVEGNTISECIRATEFSEQVQHDAGFQEAADITVTTTTTTATTEFEIPDGASEEYVILEPVPESEINFDIVTQAAAESGLSASRSEQVNPDSELVEEAASQRILNGSEQTVFPEVAASSGEVVEPETNISPVEEDFQVIQTSDQQPSSEIMDINTSEVEVMDSHVQSTNEDSNAVVLEDSLDLQEVQILQDIEIGREIVVAEEENDEDSDIAIIEKPQETAEAGPPKKPEEKVNEKNKDDTSGPNMKQNSTAEKTEEAKMAQEPEKPKKQEMNTQARTKARLAALAEQKAAAAKRSANRQQLNLLALCQEIAEDIATDSMLLKRIEEEKQAAAAAAAKSEASKKERPPVNTQDVNTVNVATPAGPEGCSPASVTSASEAPAAQPSTDDSADSAETKPVAQPPKRRFFITQISVPLKAHEKKKLTRYQRLRQVELQREKMSWARMKKLKSDQANQMFSDMDWQAPFSATSLFPMSPGTTPPPPAASPAKTSQPSPATSSKPDTPKADAPQEGPKAEPAKAEASKTEPAKAETSKNQPTKTETSKTETPKTETTKPEVSKTEPPNTENRRTTRQSKAQDAGQKQFGAVACSVCGMLYSAANPEDESQHLLFHNQFISAVKYVGWKKERILAEFPDGKIILVLPDDPKYALKKVEEIREMVDNDLGFQQVETKCPSKTKTFLFISNDKKVAGCLIAEHIQEGYRVIEEPMPEGSEGEKLMFERQRAWCCSTTPEPAICGISRIWVVSMMRRQGIASRMLECLRNNFIYGSYLSKDEIAFSDPTPDGKLFATHYFGTSQFLVYNFVSGTRSYQPKTHVV</sequence>
<dbReference type="Proteomes" id="UP000261340">
    <property type="component" value="Unplaced"/>
</dbReference>